<organism evidence="7 8">
    <name type="scientific">Chitinasiproducens palmae</name>
    <dbReference type="NCBI Taxonomy" id="1770053"/>
    <lineage>
        <taxon>Bacteria</taxon>
        <taxon>Pseudomonadati</taxon>
        <taxon>Pseudomonadota</taxon>
        <taxon>Betaproteobacteria</taxon>
        <taxon>Burkholderiales</taxon>
        <taxon>Burkholderiaceae</taxon>
        <taxon>Chitinasiproducens</taxon>
    </lineage>
</organism>
<protein>
    <submittedName>
        <fullName evidence="7">Fusaric acid resistance protein-like</fullName>
    </submittedName>
</protein>
<feature type="transmembrane region" description="Helical" evidence="5">
    <location>
        <begin position="125"/>
        <end position="143"/>
    </location>
</feature>
<dbReference type="EMBL" id="FNLO01000015">
    <property type="protein sequence ID" value="SDV51203.1"/>
    <property type="molecule type" value="Genomic_DNA"/>
</dbReference>
<proteinExistence type="predicted"/>
<dbReference type="Proteomes" id="UP000243719">
    <property type="component" value="Unassembled WGS sequence"/>
</dbReference>
<feature type="transmembrane region" description="Helical" evidence="5">
    <location>
        <begin position="202"/>
        <end position="221"/>
    </location>
</feature>
<reference evidence="8" key="1">
    <citation type="submission" date="2016-09" db="EMBL/GenBank/DDBJ databases">
        <authorList>
            <person name="Varghese N."/>
            <person name="Submissions S."/>
        </authorList>
    </citation>
    <scope>NUCLEOTIDE SEQUENCE [LARGE SCALE GENOMIC DNA]</scope>
    <source>
        <strain evidence="8">JS23</strain>
    </source>
</reference>
<keyword evidence="4 5" id="KW-0472">Membrane</keyword>
<feature type="transmembrane region" description="Helical" evidence="5">
    <location>
        <begin position="149"/>
        <end position="166"/>
    </location>
</feature>
<comment type="subcellular location">
    <subcellularLocation>
        <location evidence="1">Membrane</location>
        <topology evidence="1">Multi-pass membrane protein</topology>
    </subcellularLocation>
</comment>
<evidence type="ECO:0000256" key="4">
    <source>
        <dbReference type="ARBA" id="ARBA00023136"/>
    </source>
</evidence>
<name>A0A1H2PVB0_9BURK</name>
<keyword evidence="8" id="KW-1185">Reference proteome</keyword>
<gene>
    <name evidence="7" type="ORF">SAMN05216551_115111</name>
</gene>
<evidence type="ECO:0000313" key="7">
    <source>
        <dbReference type="EMBL" id="SDV51203.1"/>
    </source>
</evidence>
<dbReference type="STRING" id="1770053.SAMN05216551_115111"/>
<evidence type="ECO:0000313" key="8">
    <source>
        <dbReference type="Proteomes" id="UP000243719"/>
    </source>
</evidence>
<dbReference type="InterPro" id="IPR049453">
    <property type="entry name" value="Memb_transporter_dom"/>
</dbReference>
<feature type="transmembrane region" description="Helical" evidence="5">
    <location>
        <begin position="316"/>
        <end position="332"/>
    </location>
</feature>
<feature type="domain" description="Integral membrane bound transporter" evidence="6">
    <location>
        <begin position="257"/>
        <end position="380"/>
    </location>
</feature>
<feature type="transmembrane region" description="Helical" evidence="5">
    <location>
        <begin position="242"/>
        <end position="263"/>
    </location>
</feature>
<keyword evidence="3 5" id="KW-1133">Transmembrane helix</keyword>
<feature type="transmembrane region" description="Helical" evidence="5">
    <location>
        <begin position="339"/>
        <end position="357"/>
    </location>
</feature>
<sequence>MFRTRQARDYKMVARAGRRIPSYPEASSTPFACRPLRPLPGSLAGSATPLPLLRRLPASIIVRFDATFDWRQYQGRTAPATALPVGLCLAAGLFSGHALEATLAAGGAIQVGFAAYKRVTRWREAALLLTAFGVALSAAIGTVAARLPALLLAVAIIWSVAIALVGRRYGDQARWVVLQCAIALVVASGFPSDWRFALQRGALVFVGGAVQVAAVTLLWWWRGEPLFGDRPSSDPDASARAAWIEPARMALVSVGALSLSTALPMHNAYWVPMVALLVMRPTVAAALQTSLERTVGTLLGAGLATALVALTRPGPLALVAVIVGLAWLTYALQSVNFTAFMASLTALIALVISLNGFPEAVVALHRVTATVLGALIALLVGELFELVLTGVTRLRGGGTDARADRT</sequence>
<feature type="transmembrane region" description="Helical" evidence="5">
    <location>
        <begin position="363"/>
        <end position="388"/>
    </location>
</feature>
<evidence type="ECO:0000256" key="5">
    <source>
        <dbReference type="SAM" id="Phobius"/>
    </source>
</evidence>
<dbReference type="GO" id="GO:0016020">
    <property type="term" value="C:membrane"/>
    <property type="evidence" value="ECO:0007669"/>
    <property type="project" value="UniProtKB-SubCell"/>
</dbReference>
<dbReference type="OrthoDB" id="128040at2"/>
<evidence type="ECO:0000256" key="3">
    <source>
        <dbReference type="ARBA" id="ARBA00022989"/>
    </source>
</evidence>
<accession>A0A1H2PVB0</accession>
<dbReference type="AlphaFoldDB" id="A0A1H2PVB0"/>
<evidence type="ECO:0000256" key="1">
    <source>
        <dbReference type="ARBA" id="ARBA00004141"/>
    </source>
</evidence>
<dbReference type="Pfam" id="PF13515">
    <property type="entry name" value="FUSC_2"/>
    <property type="match status" value="1"/>
</dbReference>
<evidence type="ECO:0000256" key="2">
    <source>
        <dbReference type="ARBA" id="ARBA00022692"/>
    </source>
</evidence>
<feature type="transmembrane region" description="Helical" evidence="5">
    <location>
        <begin position="173"/>
        <end position="190"/>
    </location>
</feature>
<evidence type="ECO:0000259" key="6">
    <source>
        <dbReference type="Pfam" id="PF13515"/>
    </source>
</evidence>
<keyword evidence="2 5" id="KW-0812">Transmembrane</keyword>